<reference evidence="2" key="2">
    <citation type="submission" date="2023-06" db="EMBL/GenBank/DDBJ databases">
        <authorList>
            <consortium name="Lawrence Berkeley National Laboratory"/>
            <person name="Mondo S.J."/>
            <person name="Hensen N."/>
            <person name="Bonometti L."/>
            <person name="Westerberg I."/>
            <person name="Brannstrom I.O."/>
            <person name="Guillou S."/>
            <person name="Cros-Aarteil S."/>
            <person name="Calhoun S."/>
            <person name="Haridas S."/>
            <person name="Kuo A."/>
            <person name="Pangilinan J."/>
            <person name="Riley R."/>
            <person name="Labutti K."/>
            <person name="Andreopoulos B."/>
            <person name="Lipzen A."/>
            <person name="Chen C."/>
            <person name="Yanf M."/>
            <person name="Daum C."/>
            <person name="Ng V."/>
            <person name="Clum A."/>
            <person name="Steindorff A."/>
            <person name="Ohm R."/>
            <person name="Martin F."/>
            <person name="Silar P."/>
            <person name="Natvig D."/>
            <person name="Lalanne C."/>
            <person name="Gautier V."/>
            <person name="Ament-Velasquez S.L."/>
            <person name="Kruys A."/>
            <person name="Hutchinson M.I."/>
            <person name="Powell A.J."/>
            <person name="Barry K."/>
            <person name="Miller A.N."/>
            <person name="Grigoriev I.V."/>
            <person name="Debuchy R."/>
            <person name="Gladieux P."/>
            <person name="Thoren M.H."/>
            <person name="Johannesson H."/>
        </authorList>
    </citation>
    <scope>NUCLEOTIDE SEQUENCE</scope>
    <source>
        <strain evidence="2">PSN324</strain>
    </source>
</reference>
<dbReference type="EMBL" id="MU864944">
    <property type="protein sequence ID" value="KAK4464916.1"/>
    <property type="molecule type" value="Genomic_DNA"/>
</dbReference>
<name>A0AAV9I0U1_9PEZI</name>
<dbReference type="Proteomes" id="UP001321749">
    <property type="component" value="Unassembled WGS sequence"/>
</dbReference>
<organism evidence="2 3">
    <name type="scientific">Cladorrhinum samala</name>
    <dbReference type="NCBI Taxonomy" id="585594"/>
    <lineage>
        <taxon>Eukaryota</taxon>
        <taxon>Fungi</taxon>
        <taxon>Dikarya</taxon>
        <taxon>Ascomycota</taxon>
        <taxon>Pezizomycotina</taxon>
        <taxon>Sordariomycetes</taxon>
        <taxon>Sordariomycetidae</taxon>
        <taxon>Sordariales</taxon>
        <taxon>Podosporaceae</taxon>
        <taxon>Cladorrhinum</taxon>
    </lineage>
</organism>
<dbReference type="AlphaFoldDB" id="A0AAV9I0U1"/>
<evidence type="ECO:0000313" key="3">
    <source>
        <dbReference type="Proteomes" id="UP001321749"/>
    </source>
</evidence>
<feature type="region of interest" description="Disordered" evidence="1">
    <location>
        <begin position="12"/>
        <end position="53"/>
    </location>
</feature>
<protein>
    <submittedName>
        <fullName evidence="2">Uncharacterized protein</fullName>
    </submittedName>
</protein>
<accession>A0AAV9I0U1</accession>
<feature type="compositionally biased region" description="Polar residues" evidence="1">
    <location>
        <begin position="31"/>
        <end position="43"/>
    </location>
</feature>
<evidence type="ECO:0000256" key="1">
    <source>
        <dbReference type="SAM" id="MobiDB-lite"/>
    </source>
</evidence>
<proteinExistence type="predicted"/>
<keyword evidence="3" id="KW-1185">Reference proteome</keyword>
<comment type="caution">
    <text evidence="2">The sequence shown here is derived from an EMBL/GenBank/DDBJ whole genome shotgun (WGS) entry which is preliminary data.</text>
</comment>
<feature type="compositionally biased region" description="Low complexity" evidence="1">
    <location>
        <begin position="169"/>
        <end position="189"/>
    </location>
</feature>
<reference evidence="2" key="1">
    <citation type="journal article" date="2023" name="Mol. Phylogenet. Evol.">
        <title>Genome-scale phylogeny and comparative genomics of the fungal order Sordariales.</title>
        <authorList>
            <person name="Hensen N."/>
            <person name="Bonometti L."/>
            <person name="Westerberg I."/>
            <person name="Brannstrom I.O."/>
            <person name="Guillou S."/>
            <person name="Cros-Aarteil S."/>
            <person name="Calhoun S."/>
            <person name="Haridas S."/>
            <person name="Kuo A."/>
            <person name="Mondo S."/>
            <person name="Pangilinan J."/>
            <person name="Riley R."/>
            <person name="LaButti K."/>
            <person name="Andreopoulos B."/>
            <person name="Lipzen A."/>
            <person name="Chen C."/>
            <person name="Yan M."/>
            <person name="Daum C."/>
            <person name="Ng V."/>
            <person name="Clum A."/>
            <person name="Steindorff A."/>
            <person name="Ohm R.A."/>
            <person name="Martin F."/>
            <person name="Silar P."/>
            <person name="Natvig D.O."/>
            <person name="Lalanne C."/>
            <person name="Gautier V."/>
            <person name="Ament-Velasquez S.L."/>
            <person name="Kruys A."/>
            <person name="Hutchinson M.I."/>
            <person name="Powell A.J."/>
            <person name="Barry K."/>
            <person name="Miller A.N."/>
            <person name="Grigoriev I.V."/>
            <person name="Debuchy R."/>
            <person name="Gladieux P."/>
            <person name="Hiltunen Thoren M."/>
            <person name="Johannesson H."/>
        </authorList>
    </citation>
    <scope>NUCLEOTIDE SEQUENCE</scope>
    <source>
        <strain evidence="2">PSN324</strain>
    </source>
</reference>
<sequence>MAKGLIPLMLASSNRYSAPPPPRTTPDLRRQSTPNAISLQSPTVRPRPAKRFSMPTPAAIPMVPYSTADWKKAIAEVKKMHFGKRYRACSVRCVEILDNVKDRSQVEPIYLIYLHFYAATSMELCAKSMPSNSPLRTHFLQQARTHFDRAATLINAAEESIISKARPGSVNSSRSSSCHSPSSSISSRSWTPDTSMSSPTESVCSFEDLSSRSSSPKRVKKVSFSLPNEETIQIPEPAQFSEPYIRPDSPTLGIDEYLQAGIARQELPELPLPSPPPSMLKFQEVEWPLHTIHECDTEDLVSEEDDESAYMIAQSVDRCCEHLSGLRTQLVRHAASLDESLSPRSASVEEFRPLDKQARIERLRKIGWQRKRFNARKYEELCEAVMAELS</sequence>
<gene>
    <name evidence="2" type="ORF">QBC42DRAFT_33480</name>
</gene>
<feature type="region of interest" description="Disordered" evidence="1">
    <location>
        <begin position="165"/>
        <end position="213"/>
    </location>
</feature>
<feature type="compositionally biased region" description="Polar residues" evidence="1">
    <location>
        <begin position="190"/>
        <end position="203"/>
    </location>
</feature>
<evidence type="ECO:0000313" key="2">
    <source>
        <dbReference type="EMBL" id="KAK4464916.1"/>
    </source>
</evidence>